<reference evidence="4" key="3">
    <citation type="journal article" date="2019" name="Int. J. Syst. Evol. Microbiol.">
        <title>The Global Catalogue of Microorganisms (GCM) 10K type strain sequencing project: providing services to taxonomists for standard genome sequencing and annotation.</title>
        <authorList>
            <consortium name="The Broad Institute Genomics Platform"/>
            <consortium name="The Broad Institute Genome Sequencing Center for Infectious Disease"/>
            <person name="Wu L."/>
            <person name="Ma J."/>
        </authorList>
    </citation>
    <scope>NUCLEOTIDE SEQUENCE [LARGE SCALE GENOMIC DNA]</scope>
    <source>
        <strain evidence="4">CCM 7403</strain>
    </source>
</reference>
<dbReference type="Gene3D" id="3.40.630.40">
    <property type="entry name" value="Zn-dependent exopeptidases"/>
    <property type="match status" value="1"/>
</dbReference>
<protein>
    <submittedName>
        <fullName evidence="2">N-formylglutamate amidohydrolase</fullName>
    </submittedName>
</protein>
<dbReference type="OrthoDB" id="9785840at2"/>
<evidence type="ECO:0000313" key="1">
    <source>
        <dbReference type="EMBL" id="GGD12340.1"/>
    </source>
</evidence>
<organism evidence="2 3">
    <name type="scientific">Nocardioides daphniae</name>
    <dbReference type="NCBI Taxonomy" id="402297"/>
    <lineage>
        <taxon>Bacteria</taxon>
        <taxon>Bacillati</taxon>
        <taxon>Actinomycetota</taxon>
        <taxon>Actinomycetes</taxon>
        <taxon>Propionibacteriales</taxon>
        <taxon>Nocardioidaceae</taxon>
        <taxon>Nocardioides</taxon>
    </lineage>
</organism>
<dbReference type="EMBL" id="BMCK01000001">
    <property type="protein sequence ID" value="GGD12340.1"/>
    <property type="molecule type" value="Genomic_DNA"/>
</dbReference>
<reference evidence="1" key="5">
    <citation type="submission" date="2024-05" db="EMBL/GenBank/DDBJ databases">
        <authorList>
            <person name="Sun Q."/>
            <person name="Sedlacek I."/>
        </authorList>
    </citation>
    <scope>NUCLEOTIDE SEQUENCE</scope>
    <source>
        <strain evidence="1">CCM 7403</strain>
    </source>
</reference>
<accession>A0A4P7UIZ6</accession>
<proteinExistence type="predicted"/>
<dbReference type="SUPFAM" id="SSF53187">
    <property type="entry name" value="Zn-dependent exopeptidases"/>
    <property type="match status" value="1"/>
</dbReference>
<dbReference type="GO" id="GO:0016787">
    <property type="term" value="F:hydrolase activity"/>
    <property type="evidence" value="ECO:0007669"/>
    <property type="project" value="UniProtKB-KW"/>
</dbReference>
<keyword evidence="2" id="KW-0378">Hydrolase</keyword>
<evidence type="ECO:0000313" key="4">
    <source>
        <dbReference type="Proteomes" id="UP000630594"/>
    </source>
</evidence>
<dbReference type="InterPro" id="IPR007709">
    <property type="entry name" value="N-FG_amidohydro"/>
</dbReference>
<reference evidence="2" key="4">
    <citation type="submission" date="2019-03" db="EMBL/GenBank/DDBJ databases">
        <authorList>
            <person name="Huang Y."/>
        </authorList>
    </citation>
    <scope>NUCLEOTIDE SEQUENCE</scope>
    <source>
        <strain evidence="2">JCM 16608</strain>
    </source>
</reference>
<sequence length="262" mass="29584">MDEIVEFVGPWDGQVVATSVHAGHEVRPELQPEMVLDEDTRLREEDPFTDRIASVVPSRMVTHRSRFEVDLNRPREEAVYREPDDCWGLDVWRDPPLSKELTEGSLAVYDHVYAALAERLDEVAARGPFVLLDVHSYNHRRDGAAAQPAPDADNPEVNVGTGSVNQEVFGPLVDRFVRALGEQVVRGHRVDARENVAFKGRALAWFVHTRYPGVGCVLALEFKKTWMDEWTGEVRDDHLEEIRAALTATLPVLEKSLADLDR</sequence>
<dbReference type="Pfam" id="PF05013">
    <property type="entry name" value="FGase"/>
    <property type="match status" value="1"/>
</dbReference>
<dbReference type="KEGG" id="ndp:E2C04_16850"/>
<dbReference type="AlphaFoldDB" id="A0A4P7UIZ6"/>
<evidence type="ECO:0000313" key="3">
    <source>
        <dbReference type="Proteomes" id="UP000297025"/>
    </source>
</evidence>
<reference evidence="1" key="2">
    <citation type="journal article" date="2014" name="Int. J. Syst. Evol. Microbiol.">
        <title>Complete genome of a new Firmicutes species belonging to the dominant human colonic microbiota ('Ruminococcus bicirculans') reveals two chromosomes and a selective capacity to utilize plant glucans.</title>
        <authorList>
            <consortium name="NISC Comparative Sequencing Program"/>
            <person name="Wegmann U."/>
            <person name="Louis P."/>
            <person name="Goesmann A."/>
            <person name="Henrissat B."/>
            <person name="Duncan S.H."/>
            <person name="Flint H.J."/>
        </authorList>
    </citation>
    <scope>NUCLEOTIDE SEQUENCE</scope>
    <source>
        <strain evidence="1">CCM 7403</strain>
    </source>
</reference>
<reference evidence="2 3" key="1">
    <citation type="journal article" date="2008" name="Int. J. Syst. Evol. Microbiol.">
        <title>Nocardioides daphniae sp. nov., isolated from Daphnia cucullata (Crustacea: Cladocera).</title>
        <authorList>
            <person name="Toth E.M."/>
            <person name="Keki Z."/>
            <person name="Homonnay Z.G."/>
            <person name="Borsodi A.K."/>
            <person name="Marialigeti K."/>
            <person name="Schumann P."/>
        </authorList>
    </citation>
    <scope>NUCLEOTIDE SEQUENCE [LARGE SCALE GENOMIC DNA]</scope>
    <source>
        <strain evidence="2 3">JCM 16608</strain>
    </source>
</reference>
<dbReference type="Proteomes" id="UP000297025">
    <property type="component" value="Chromosome"/>
</dbReference>
<dbReference type="EMBL" id="CP038462">
    <property type="protein sequence ID" value="QCC78449.1"/>
    <property type="molecule type" value="Genomic_DNA"/>
</dbReference>
<keyword evidence="4" id="KW-1185">Reference proteome</keyword>
<dbReference type="Proteomes" id="UP000630594">
    <property type="component" value="Unassembled WGS sequence"/>
</dbReference>
<evidence type="ECO:0000313" key="2">
    <source>
        <dbReference type="EMBL" id="QCC78449.1"/>
    </source>
</evidence>
<name>A0A4P7UIZ6_9ACTN</name>
<dbReference type="RefSeq" id="WP_135833486.1">
    <property type="nucleotide sequence ID" value="NZ_BMCK01000001.1"/>
</dbReference>
<gene>
    <name evidence="2" type="ORF">E2C04_16850</name>
    <name evidence="1" type="ORF">GCM10007231_09130</name>
</gene>